<evidence type="ECO:0000313" key="2">
    <source>
        <dbReference type="Proteomes" id="UP000267430"/>
    </source>
</evidence>
<keyword evidence="2" id="KW-1185">Reference proteome</keyword>
<dbReference type="OrthoDB" id="2376882at2"/>
<evidence type="ECO:0000313" key="1">
    <source>
        <dbReference type="EMBL" id="RUQ32430.1"/>
    </source>
</evidence>
<dbReference type="Pfam" id="PF08863">
    <property type="entry name" value="YolD"/>
    <property type="match status" value="1"/>
</dbReference>
<organism evidence="1 2">
    <name type="scientific">Peribacillus cavernae</name>
    <dbReference type="NCBI Taxonomy" id="1674310"/>
    <lineage>
        <taxon>Bacteria</taxon>
        <taxon>Bacillati</taxon>
        <taxon>Bacillota</taxon>
        <taxon>Bacilli</taxon>
        <taxon>Bacillales</taxon>
        <taxon>Bacillaceae</taxon>
        <taxon>Peribacillus</taxon>
    </lineage>
</organism>
<reference evidence="1 2" key="1">
    <citation type="submission" date="2018-12" db="EMBL/GenBank/DDBJ databases">
        <title>Bacillus chawlae sp. nov., Bacillus glennii sp. nov., and Bacillus saganii sp. nov. Isolated from the Vehicle Assembly Building at Kennedy Space Center where the Viking Spacecraft were Assembled.</title>
        <authorList>
            <person name="Seuylemezian A."/>
            <person name="Vaishampayan P."/>
        </authorList>
    </citation>
    <scope>NUCLEOTIDE SEQUENCE [LARGE SCALE GENOMIC DNA]</scope>
    <source>
        <strain evidence="1 2">L5</strain>
    </source>
</reference>
<comment type="caution">
    <text evidence="1">The sequence shown here is derived from an EMBL/GenBank/DDBJ whole genome shotgun (WGS) entry which is preliminary data.</text>
</comment>
<accession>A0A3S0VI17</accession>
<dbReference type="Proteomes" id="UP000267430">
    <property type="component" value="Unassembled WGS sequence"/>
</dbReference>
<dbReference type="AlphaFoldDB" id="A0A3S0VI17"/>
<protein>
    <submittedName>
        <fullName evidence="1">YolD-like family protein</fullName>
    </submittedName>
</protein>
<name>A0A3S0VI17_9BACI</name>
<proteinExistence type="predicted"/>
<dbReference type="RefSeq" id="WP_126863190.1">
    <property type="nucleotide sequence ID" value="NZ_JAUSTX010000021.1"/>
</dbReference>
<dbReference type="PANTHER" id="PTHR40051">
    <property type="entry name" value="IG HYPOTHETICAL 15966"/>
    <property type="match status" value="1"/>
</dbReference>
<dbReference type="EMBL" id="RYZZ01000002">
    <property type="protein sequence ID" value="RUQ32430.1"/>
    <property type="molecule type" value="Genomic_DNA"/>
</dbReference>
<sequence length="107" mass="12435">MINDRGAKKWTSIMLPEHVKLLSAWTEEQKLVEKPVLDEQELERIRILVMDSLNYTLPIRVVYWKDGLFTKRTGIVAKVDELNKLIKLDLLSGETFIPIDSIKSVRI</sequence>
<dbReference type="PANTHER" id="PTHR40051:SF1">
    <property type="entry name" value="YOLD-LIKE FAMILY PROTEIN"/>
    <property type="match status" value="1"/>
</dbReference>
<gene>
    <name evidence="1" type="ORF">ELQ35_01995</name>
</gene>
<dbReference type="InterPro" id="IPR014962">
    <property type="entry name" value="YolD"/>
</dbReference>